<feature type="domain" description="Glycosyltransferase 2-like" evidence="3">
    <location>
        <begin position="7"/>
        <end position="138"/>
    </location>
</feature>
<reference evidence="6 7" key="1">
    <citation type="submission" date="2016-04" db="EMBL/GenBank/DDBJ databases">
        <title>Reclassification of Paraburkholderia panaciterrae (Farh et al. 2015) Dobritsa &amp; Samadpour 2016 as a later homotypic synonym of Paraburkholderia ginsengiterrae (Farh et al. 2015) Dobritsa &amp; Samadpour 2016.</title>
        <authorList>
            <person name="Dobritsa A.P."/>
            <person name="Kutumbaka K."/>
            <person name="Samadpour M."/>
        </authorList>
    </citation>
    <scope>NUCLEOTIDE SEQUENCE [LARGE SCALE GENOMIC DNA]</scope>
    <source>
        <strain evidence="5 7">DCY85</strain>
        <strain evidence="4 6">DCY85-1</strain>
    </source>
</reference>
<evidence type="ECO:0000259" key="3">
    <source>
        <dbReference type="Pfam" id="PF00535"/>
    </source>
</evidence>
<dbReference type="Proteomes" id="UP000077961">
    <property type="component" value="Unassembled WGS sequence"/>
</dbReference>
<name>A0A1A9NEE0_9BURK</name>
<evidence type="ECO:0000256" key="2">
    <source>
        <dbReference type="ARBA" id="ARBA00022679"/>
    </source>
</evidence>
<accession>A0A1A9NEE0</accession>
<organism evidence="5 7">
    <name type="scientific">Paraburkholderia ginsengiterrae</name>
    <dbReference type="NCBI Taxonomy" id="1462993"/>
    <lineage>
        <taxon>Bacteria</taxon>
        <taxon>Pseudomonadati</taxon>
        <taxon>Pseudomonadota</taxon>
        <taxon>Betaproteobacteria</taxon>
        <taxon>Burkholderiales</taxon>
        <taxon>Burkholderiaceae</taxon>
        <taxon>Paraburkholderia</taxon>
    </lineage>
</organism>
<dbReference type="Proteomes" id="UP000078116">
    <property type="component" value="Unassembled WGS sequence"/>
</dbReference>
<dbReference type="STRING" id="1462993.A6V36_15870"/>
<dbReference type="PANTHER" id="PTHR22916:SF51">
    <property type="entry name" value="GLYCOSYLTRANSFERASE EPSH-RELATED"/>
    <property type="match status" value="1"/>
</dbReference>
<dbReference type="RefSeq" id="WP_064272395.1">
    <property type="nucleotide sequence ID" value="NZ_LXJZ01000253.1"/>
</dbReference>
<dbReference type="Pfam" id="PF00535">
    <property type="entry name" value="Glycos_transf_2"/>
    <property type="match status" value="1"/>
</dbReference>
<protein>
    <submittedName>
        <fullName evidence="5">Glycosyl transferase family 2</fullName>
    </submittedName>
</protein>
<evidence type="ECO:0000313" key="5">
    <source>
        <dbReference type="EMBL" id="OAJ64515.1"/>
    </source>
</evidence>
<dbReference type="AlphaFoldDB" id="A0A1A9NEE0"/>
<gene>
    <name evidence="4" type="ORF">A6V36_15870</name>
    <name evidence="5" type="ORF">A6V37_18810</name>
</gene>
<comment type="caution">
    <text evidence="5">The sequence shown here is derived from an EMBL/GenBank/DDBJ whole genome shotgun (WGS) entry which is preliminary data.</text>
</comment>
<dbReference type="InterPro" id="IPR001173">
    <property type="entry name" value="Glyco_trans_2-like"/>
</dbReference>
<evidence type="ECO:0000313" key="4">
    <source>
        <dbReference type="EMBL" id="OAJ51501.1"/>
    </source>
</evidence>
<dbReference type="Gene3D" id="3.90.550.10">
    <property type="entry name" value="Spore Coat Polysaccharide Biosynthesis Protein SpsA, Chain A"/>
    <property type="match status" value="1"/>
</dbReference>
<proteinExistence type="predicted"/>
<evidence type="ECO:0000313" key="7">
    <source>
        <dbReference type="Proteomes" id="UP000078116"/>
    </source>
</evidence>
<dbReference type="GO" id="GO:0016758">
    <property type="term" value="F:hexosyltransferase activity"/>
    <property type="evidence" value="ECO:0007669"/>
    <property type="project" value="UniProtKB-ARBA"/>
</dbReference>
<dbReference type="OrthoDB" id="9808633at2"/>
<keyword evidence="2 5" id="KW-0808">Transferase</keyword>
<dbReference type="SUPFAM" id="SSF53448">
    <property type="entry name" value="Nucleotide-diphospho-sugar transferases"/>
    <property type="match status" value="1"/>
</dbReference>
<dbReference type="CDD" id="cd00761">
    <property type="entry name" value="Glyco_tranf_GTA_type"/>
    <property type="match status" value="1"/>
</dbReference>
<dbReference type="EMBL" id="LXKA01000098">
    <property type="protein sequence ID" value="OAJ64515.1"/>
    <property type="molecule type" value="Genomic_DNA"/>
</dbReference>
<dbReference type="InterPro" id="IPR029044">
    <property type="entry name" value="Nucleotide-diphossugar_trans"/>
</dbReference>
<evidence type="ECO:0000313" key="6">
    <source>
        <dbReference type="Proteomes" id="UP000077961"/>
    </source>
</evidence>
<evidence type="ECO:0000256" key="1">
    <source>
        <dbReference type="ARBA" id="ARBA00022676"/>
    </source>
</evidence>
<keyword evidence="6" id="KW-1185">Reference proteome</keyword>
<dbReference type="PANTHER" id="PTHR22916">
    <property type="entry name" value="GLYCOSYLTRANSFERASE"/>
    <property type="match status" value="1"/>
</dbReference>
<dbReference type="EMBL" id="LXJZ01000253">
    <property type="protein sequence ID" value="OAJ51501.1"/>
    <property type="molecule type" value="Genomic_DNA"/>
</dbReference>
<keyword evidence="1" id="KW-0328">Glycosyltransferase</keyword>
<sequence>MSVPKVSVLLPIYNVEPYVEACLNSLLSQTCTDFEIIAVDDCSPDRSSEIVSRVLQSQDKVAWKLVTNEHNQGLAETRRIAAMEATGDYVLCVDSDDYVHPDLIARVIQEAVAHDADAVIFAATNVSADGSVNYQIDSDDKVITGVEAVERIMDLTLQAYCWNKLVRRSIFAGVHHPSGLIYEDICVSVQTLGRSKIVRLIPDRLYFYVLRESGISTRFNPKILDLFAIMDLVEKTTSSLPIENRNRRLFRLKYIYGFRTVAFQVAMRAPTYQLAQPILRTVSERLHLQHLYRMYADSRPKLSFVMCLLKIHPRIFYSFVRRFSER</sequence>